<reference evidence="1 2" key="1">
    <citation type="journal article" date="2015" name="BMC Genomics">
        <title>The genome of the truffle-parasite Tolypocladium ophioglossoides and the evolution of antifungal peptaibiotics.</title>
        <authorList>
            <person name="Quandt C.A."/>
            <person name="Bushley K.E."/>
            <person name="Spatafora J.W."/>
        </authorList>
    </citation>
    <scope>NUCLEOTIDE SEQUENCE [LARGE SCALE GENOMIC DNA]</scope>
    <source>
        <strain evidence="1 2">CBS 100239</strain>
    </source>
</reference>
<dbReference type="EMBL" id="LFRF01000003">
    <property type="protein sequence ID" value="KND93466.1"/>
    <property type="molecule type" value="Genomic_DNA"/>
</dbReference>
<name>A0A0L0NHA3_TOLOC</name>
<dbReference type="Proteomes" id="UP000036947">
    <property type="component" value="Unassembled WGS sequence"/>
</dbReference>
<gene>
    <name evidence="1" type="ORF">TOPH_01956</name>
</gene>
<organism evidence="1 2">
    <name type="scientific">Tolypocladium ophioglossoides (strain CBS 100239)</name>
    <name type="common">Snaketongue truffleclub</name>
    <name type="synonym">Elaphocordyceps ophioglossoides</name>
    <dbReference type="NCBI Taxonomy" id="1163406"/>
    <lineage>
        <taxon>Eukaryota</taxon>
        <taxon>Fungi</taxon>
        <taxon>Dikarya</taxon>
        <taxon>Ascomycota</taxon>
        <taxon>Pezizomycotina</taxon>
        <taxon>Sordariomycetes</taxon>
        <taxon>Hypocreomycetidae</taxon>
        <taxon>Hypocreales</taxon>
        <taxon>Ophiocordycipitaceae</taxon>
        <taxon>Tolypocladium</taxon>
    </lineage>
</organism>
<accession>A0A0L0NHA3</accession>
<proteinExistence type="predicted"/>
<dbReference type="OrthoDB" id="5149641at2759"/>
<evidence type="ECO:0000313" key="1">
    <source>
        <dbReference type="EMBL" id="KND93466.1"/>
    </source>
</evidence>
<dbReference type="CDD" id="cd05403">
    <property type="entry name" value="NT_KNTase_like"/>
    <property type="match status" value="1"/>
</dbReference>
<dbReference type="InterPro" id="IPR043519">
    <property type="entry name" value="NT_sf"/>
</dbReference>
<dbReference type="AlphaFoldDB" id="A0A0L0NHA3"/>
<dbReference type="Gene3D" id="3.30.460.10">
    <property type="entry name" value="Beta Polymerase, domain 2"/>
    <property type="match status" value="1"/>
</dbReference>
<comment type="caution">
    <text evidence="1">The sequence shown here is derived from an EMBL/GenBank/DDBJ whole genome shotgun (WGS) entry which is preliminary data.</text>
</comment>
<evidence type="ECO:0000313" key="2">
    <source>
        <dbReference type="Proteomes" id="UP000036947"/>
    </source>
</evidence>
<protein>
    <submittedName>
        <fullName evidence="1">Uncharacterized protein</fullName>
    </submittedName>
</protein>
<dbReference type="SUPFAM" id="SSF81301">
    <property type="entry name" value="Nucleotidyltransferase"/>
    <property type="match status" value="1"/>
</dbReference>
<sequence length="220" mass="24767">MTSSSSPLPCTAKRVFGSIAKGISHEYSDVDVADITAAEDPPLPLGALFLEDVLPKTFARPVDLLYIKQGAMELRGYIQLEALLTSRTIYLRDHQDFMKWPVEQHQSIILQIQTLLNAFDIQPQSHPMHEAFWLVVLDAASNVRERLEAMGMTMLTEQGESRARPSEGLLQAIWQVLTSSEKDGIDFLERGTRKFVVPALDETRELGSRTEDIFQYRGCS</sequence>
<keyword evidence="2" id="KW-1185">Reference proteome</keyword>